<protein>
    <submittedName>
        <fullName evidence="1">Uncharacterized protein</fullName>
    </submittedName>
</protein>
<dbReference type="AlphaFoldDB" id="A0A4Q7Y2K6"/>
<name>A0A4Q7Y2K6_9ACTN</name>
<proteinExistence type="predicted"/>
<organism evidence="1 2">
    <name type="scientific">Blastococcus saxobsidens</name>
    <dbReference type="NCBI Taxonomy" id="138336"/>
    <lineage>
        <taxon>Bacteria</taxon>
        <taxon>Bacillati</taxon>
        <taxon>Actinomycetota</taxon>
        <taxon>Actinomycetes</taxon>
        <taxon>Geodermatophilales</taxon>
        <taxon>Geodermatophilaceae</taxon>
        <taxon>Blastococcus</taxon>
    </lineage>
</organism>
<dbReference type="EMBL" id="SHKV01000001">
    <property type="protein sequence ID" value="RZU31040.1"/>
    <property type="molecule type" value="Genomic_DNA"/>
</dbReference>
<sequence length="69" mass="7307">MPIGQLLVRPRERFAHADDERSRLGTPLADAAVSRRAEFAADRSAADHGLSLELAPHSTLDGGRSAVSG</sequence>
<dbReference type="RefSeq" id="WP_104527811.1">
    <property type="nucleotide sequence ID" value="NZ_POQT01000008.1"/>
</dbReference>
<accession>A0A4Q7Y2K6</accession>
<evidence type="ECO:0000313" key="1">
    <source>
        <dbReference type="EMBL" id="RZU31040.1"/>
    </source>
</evidence>
<dbReference type="OrthoDB" id="3474767at2"/>
<keyword evidence="2" id="KW-1185">Reference proteome</keyword>
<dbReference type="Proteomes" id="UP000292507">
    <property type="component" value="Unassembled WGS sequence"/>
</dbReference>
<reference evidence="1 2" key="1">
    <citation type="submission" date="2019-02" db="EMBL/GenBank/DDBJ databases">
        <title>Sequencing the genomes of 1000 actinobacteria strains.</title>
        <authorList>
            <person name="Klenk H.-P."/>
        </authorList>
    </citation>
    <scope>NUCLEOTIDE SEQUENCE [LARGE SCALE GENOMIC DNA]</scope>
    <source>
        <strain evidence="1 2">DSM 44509</strain>
    </source>
</reference>
<evidence type="ECO:0000313" key="2">
    <source>
        <dbReference type="Proteomes" id="UP000292507"/>
    </source>
</evidence>
<comment type="caution">
    <text evidence="1">The sequence shown here is derived from an EMBL/GenBank/DDBJ whole genome shotgun (WGS) entry which is preliminary data.</text>
</comment>
<gene>
    <name evidence="1" type="ORF">BKA19_0684</name>
</gene>